<name>A0ABT5DU92_9BACT</name>
<reference evidence="3 4" key="1">
    <citation type="submission" date="2022-11" db="EMBL/GenBank/DDBJ databases">
        <title>Minimal conservation of predation-associated metabolite biosynthetic gene clusters underscores biosynthetic potential of Myxococcota including descriptions for ten novel species: Archangium lansinium sp. nov., Myxococcus landrumus sp. nov., Nannocystis bai.</title>
        <authorList>
            <person name="Ahearne A."/>
            <person name="Stevens C."/>
            <person name="Dowd S."/>
        </authorList>
    </citation>
    <scope>NUCLEOTIDE SEQUENCE [LARGE SCALE GENOMIC DNA]</scope>
    <source>
        <strain evidence="3 4">BB15-2</strain>
    </source>
</reference>
<evidence type="ECO:0000256" key="1">
    <source>
        <dbReference type="SAM" id="MobiDB-lite"/>
    </source>
</evidence>
<comment type="caution">
    <text evidence="3">The sequence shown here is derived from an EMBL/GenBank/DDBJ whole genome shotgun (WGS) entry which is preliminary data.</text>
</comment>
<dbReference type="RefSeq" id="WP_272085665.1">
    <property type="nucleotide sequence ID" value="NZ_JAQNDL010000001.1"/>
</dbReference>
<evidence type="ECO:0000313" key="3">
    <source>
        <dbReference type="EMBL" id="MDC0717180.1"/>
    </source>
</evidence>
<keyword evidence="2" id="KW-0732">Signal</keyword>
<feature type="region of interest" description="Disordered" evidence="1">
    <location>
        <begin position="28"/>
        <end position="120"/>
    </location>
</feature>
<dbReference type="InterPro" id="IPR011659">
    <property type="entry name" value="WD40"/>
</dbReference>
<dbReference type="EMBL" id="JAQNDL010000001">
    <property type="protein sequence ID" value="MDC0717180.1"/>
    <property type="molecule type" value="Genomic_DNA"/>
</dbReference>
<evidence type="ECO:0000313" key="4">
    <source>
        <dbReference type="Proteomes" id="UP001221686"/>
    </source>
</evidence>
<dbReference type="Pfam" id="PF07676">
    <property type="entry name" value="PD40"/>
    <property type="match status" value="1"/>
</dbReference>
<proteinExistence type="predicted"/>
<dbReference type="Gene3D" id="2.120.10.30">
    <property type="entry name" value="TolB, C-terminal domain"/>
    <property type="match status" value="1"/>
</dbReference>
<evidence type="ECO:0000256" key="2">
    <source>
        <dbReference type="SAM" id="SignalP"/>
    </source>
</evidence>
<keyword evidence="4" id="KW-1185">Reference proteome</keyword>
<dbReference type="Proteomes" id="UP001221686">
    <property type="component" value="Unassembled WGS sequence"/>
</dbReference>
<feature type="compositionally biased region" description="Low complexity" evidence="1">
    <location>
        <begin position="30"/>
        <end position="114"/>
    </location>
</feature>
<accession>A0ABT5DU92</accession>
<protein>
    <submittedName>
        <fullName evidence="3">Uncharacterized protein</fullName>
    </submittedName>
</protein>
<dbReference type="InterPro" id="IPR011042">
    <property type="entry name" value="6-blade_b-propeller_TolB-like"/>
</dbReference>
<feature type="signal peptide" evidence="2">
    <location>
        <begin position="1"/>
        <end position="21"/>
    </location>
</feature>
<sequence>MHSLRTVVPRLSLLLCLPLTACGDSSGNVTDSGPGTTAGPATATDPTATGPTTAGPTTDTPTTSASTLGTDTASGTETSPATDGTDTSPGTDSTDGTVTDTTGTSQTNTGTDTGNGVLDINPKDVTLEIIDGVIVTQAYTATYNGVDVTGDVGWSYNKPEIGEIQLNAEFLPTGNLGGTGTLKATYQAAQAETSVSVKIIKKLDPGGIEPGWGDPVGPDPSMTIVYPYNETVFPLKVAAPIVQWNNVQNGDQYKLHISEQFYDYTLYFSTNVPARHLIDAAEWIAISESGQGAQSDPISFTLQRKSGNNVYESVNQTWRMAQARLPGRVYYWELPGNCGGDANGRVLSIKPQEAQANEFFQPGFCWGCHTVSRDGRTVAVVADNGNIPFPTFTIDVSQEPAVYGNIQPNPGLGGTFSAFNHDGTKLLQSNDPINAVASVLRVIDAMNGQILNPNVLQPGCGEPAWSPDGKKIAATCGYPNGGWTFDANNADLVVADVNPDGITVSNQKVIVPKGADVGRPAYPNFSPGNEWLVFGRPTQGSRSTGNGKLFLVGVEGNDPVMLEKASSDNKSFNPTFAPLRAGGYFWVVFMSRRDYGNTLVGANRQQLWITAISDPPNAGGDPSNPPFYVRGQEDCALSENAYFAPDPCIEEPNKPCEAGIDCCSGHCIQMGEIKVCGEKGACSEAGNACESDADCCEPDSPCVDGYCQQIFPQ</sequence>
<gene>
    <name evidence="3" type="ORF">POL25_09780</name>
</gene>
<organism evidence="3 4">
    <name type="scientific">Nannocystis bainbridge</name>
    <dbReference type="NCBI Taxonomy" id="2995303"/>
    <lineage>
        <taxon>Bacteria</taxon>
        <taxon>Pseudomonadati</taxon>
        <taxon>Myxococcota</taxon>
        <taxon>Polyangia</taxon>
        <taxon>Nannocystales</taxon>
        <taxon>Nannocystaceae</taxon>
        <taxon>Nannocystis</taxon>
    </lineage>
</organism>
<feature type="chain" id="PRO_5047491410" evidence="2">
    <location>
        <begin position="22"/>
        <end position="713"/>
    </location>
</feature>
<dbReference type="SUPFAM" id="SSF82171">
    <property type="entry name" value="DPP6 N-terminal domain-like"/>
    <property type="match status" value="1"/>
</dbReference>